<dbReference type="FunFam" id="2.40.70.10:FF:000041">
    <property type="entry name" value="Basic 7S globulin"/>
    <property type="match status" value="2"/>
</dbReference>
<protein>
    <recommendedName>
        <fullName evidence="6">Peptidase A1 domain-containing protein</fullName>
    </recommendedName>
</protein>
<dbReference type="PANTHER" id="PTHR47965">
    <property type="entry name" value="ASPARTYL PROTEASE-RELATED"/>
    <property type="match status" value="1"/>
</dbReference>
<evidence type="ECO:0000256" key="5">
    <source>
        <dbReference type="SAM" id="SignalP"/>
    </source>
</evidence>
<evidence type="ECO:0000256" key="4">
    <source>
        <dbReference type="ARBA" id="ARBA00022729"/>
    </source>
</evidence>
<dbReference type="EMBL" id="JAATIQ010000131">
    <property type="protein sequence ID" value="KAF4378871.1"/>
    <property type="molecule type" value="Genomic_DNA"/>
</dbReference>
<dbReference type="InterPro" id="IPR033121">
    <property type="entry name" value="PEPTIDASE_A1"/>
</dbReference>
<dbReference type="InterPro" id="IPR021109">
    <property type="entry name" value="Peptidase_aspartic_dom_sf"/>
</dbReference>
<sequence>MSSNSVHLLLFTSLLLLIISPTISQKISFRPKALVLPVTKDTATHQYIAHITQRTPPVQIKVAIDLGGEFLWVDCEKGFNSSTKKPVPCRSAQCNLAKSKSCSTNGNPSEDVCGEFPHNPFTSTSTSGDLSQDIIYIQSTNGSSPGKVVSVPKFLFTCAPTFILEGLSNGTVGVAGLGRNTIALPSLFSAAFSFPKKMAVCLSPTNGVVFFGNGPYELSPGIDVSKSLTYTPLILNPVNLIGGFQGESSSEYFIGVKSIKVDGKPVPVNTSLLSIDANGDGGTKISSVVPYTSLETSIYNSVVNAFVNALAQRNIPKVAAVAPFSACFNTKDIGFSQGGPIVPPIDFVLQSEKVVWRVSGANSMVRVSNDVLCLGFVDGGPLHFVDWGIKFTPTAIVIGGRQIEDILLQFDLASSRLAQTTSFRPKSLILPVIKDASTLQYTTIITQGTPPIQVKVIIDLGGEFLWTVCDQANRSSTYKIVRCRSAQCNLGDLKSCDTANNCMESPTNTVINLGSSDYFSQDTLSIQSSDGSNPGRLVSIPKFLFSCAPTLLLEGLASGVKGLAALGWNVLSLPLQFSAAFSFPRKFALCLSSSTSANGVVLFGDGPYMLGPGIDVSKLLTYTPLIRNPINLVGGFFGVSEPSAEYFIGVKSIKIGGKTVPVNTTLLSINKEGEGGTKISTVFPYSSLETSIHKAVVDAFVKALGNVTRVAAVAPFSACFSAKSFVSTRTGPGVPLIEFVLQSEKVVWRINGANSMVFVNKDVVCLGFVDGGPLRFVDWGIKFTRTAIVIGGHQIEDNLIQIDLAASRLAKTTPFPKALVLRVTKDTTTRQYITQITQRTPPVQAKVVLDVGGEFLWVDCEKGYKSSTKKPVPCGSPQCALSLSGACTISDNDPSDVGICSVMPNNPISSVGTSGDLFQDILYVQSTNGFNSGKQVSVPNLLFSCAPNSLLEGLSKGAVGIAGLGRNKVALPSLLASAFSFPRKFGVCLSPNSNGVVFFGKEPYVLLPGIDISTVDPFTTLETSIYKALVNAFVKALGPKVPRVKAVAPFGACFDAKHIGSTRVGPAVPQIDLVLSNDKLWSIFGDNSMVSVGNDVLCLGFVDGGPLNFVDWGIKSTPTAVVIGGHQIENNFLLFDLGASRLGFSSSLLFRQTTCSNFNFNSSAY</sequence>
<evidence type="ECO:0000313" key="7">
    <source>
        <dbReference type="EMBL" id="KAF4378871.1"/>
    </source>
</evidence>
<name>A0A7J6G7A7_CANSA</name>
<dbReference type="GO" id="GO:0006508">
    <property type="term" value="P:proteolysis"/>
    <property type="evidence" value="ECO:0007669"/>
    <property type="project" value="InterPro"/>
</dbReference>
<keyword evidence="3" id="KW-0964">Secreted</keyword>
<evidence type="ECO:0000256" key="3">
    <source>
        <dbReference type="ARBA" id="ARBA00022525"/>
    </source>
</evidence>
<dbReference type="CDD" id="cd05489">
    <property type="entry name" value="xylanase_inhibitor_I_like"/>
    <property type="match status" value="2"/>
</dbReference>
<evidence type="ECO:0000256" key="2">
    <source>
        <dbReference type="ARBA" id="ARBA00007447"/>
    </source>
</evidence>
<feature type="domain" description="Peptidase A1" evidence="6">
    <location>
        <begin position="832"/>
        <end position="1145"/>
    </location>
</feature>
<feature type="chain" id="PRO_5029821132" description="Peptidase A1 domain-containing protein" evidence="5">
    <location>
        <begin position="25"/>
        <end position="1165"/>
    </location>
</feature>
<comment type="similarity">
    <text evidence="2">Belongs to the peptidase A1 family.</text>
</comment>
<dbReference type="GO" id="GO:0004190">
    <property type="term" value="F:aspartic-type endopeptidase activity"/>
    <property type="evidence" value="ECO:0007669"/>
    <property type="project" value="InterPro"/>
</dbReference>
<dbReference type="FunFam" id="2.40.70.10:FF:000045">
    <property type="entry name" value="Basic 7S globulin"/>
    <property type="match status" value="2"/>
</dbReference>
<dbReference type="Pfam" id="PF14541">
    <property type="entry name" value="TAXi_C"/>
    <property type="match status" value="3"/>
</dbReference>
<feature type="domain" description="Peptidase A1" evidence="6">
    <location>
        <begin position="47"/>
        <end position="420"/>
    </location>
</feature>
<comment type="subcellular location">
    <subcellularLocation>
        <location evidence="1">Secreted</location>
        <location evidence="1">Extracellular space</location>
    </subcellularLocation>
</comment>
<evidence type="ECO:0000259" key="6">
    <source>
        <dbReference type="PROSITE" id="PS51767"/>
    </source>
</evidence>
<dbReference type="AlphaFoldDB" id="A0A7J6G7A7"/>
<feature type="signal peptide" evidence="5">
    <location>
        <begin position="1"/>
        <end position="24"/>
    </location>
</feature>
<evidence type="ECO:0000313" key="8">
    <source>
        <dbReference type="Proteomes" id="UP000583929"/>
    </source>
</evidence>
<dbReference type="PANTHER" id="PTHR47965:SF103">
    <property type="entry name" value="EUKARYOTIC ASPARTYL PROTEASE FAMILY PROTEIN"/>
    <property type="match status" value="1"/>
</dbReference>
<feature type="domain" description="Peptidase A1" evidence="6">
    <location>
        <begin position="441"/>
        <end position="812"/>
    </location>
</feature>
<dbReference type="InterPro" id="IPR033868">
    <property type="entry name" value="Xylanase_inhibitor_I-like"/>
</dbReference>
<accession>A0A7J6G7A7</accession>
<evidence type="ECO:0000256" key="1">
    <source>
        <dbReference type="ARBA" id="ARBA00004239"/>
    </source>
</evidence>
<proteinExistence type="inferred from homology"/>
<reference evidence="7 8" key="1">
    <citation type="journal article" date="2020" name="bioRxiv">
        <title>Sequence and annotation of 42 cannabis genomes reveals extensive copy number variation in cannabinoid synthesis and pathogen resistance genes.</title>
        <authorList>
            <person name="Mckernan K.J."/>
            <person name="Helbert Y."/>
            <person name="Kane L.T."/>
            <person name="Ebling H."/>
            <person name="Zhang L."/>
            <person name="Liu B."/>
            <person name="Eaton Z."/>
            <person name="Mclaughlin S."/>
            <person name="Kingan S."/>
            <person name="Baybayan P."/>
            <person name="Concepcion G."/>
            <person name="Jordan M."/>
            <person name="Riva A."/>
            <person name="Barbazuk W."/>
            <person name="Harkins T."/>
        </authorList>
    </citation>
    <scope>NUCLEOTIDE SEQUENCE [LARGE SCALE GENOMIC DNA]</scope>
    <source>
        <strain evidence="8">cv. Jamaican Lion 4</strain>
        <tissue evidence="7">Leaf</tissue>
    </source>
</reference>
<dbReference type="Gene3D" id="2.40.70.10">
    <property type="entry name" value="Acid Proteases"/>
    <property type="match status" value="6"/>
</dbReference>
<dbReference type="GO" id="GO:0005576">
    <property type="term" value="C:extracellular region"/>
    <property type="evidence" value="ECO:0007669"/>
    <property type="project" value="UniProtKB-SubCell"/>
</dbReference>
<gene>
    <name evidence="7" type="ORF">G4B88_008341</name>
</gene>
<dbReference type="PROSITE" id="PS51767">
    <property type="entry name" value="PEPTIDASE_A1"/>
    <property type="match status" value="3"/>
</dbReference>
<keyword evidence="8" id="KW-1185">Reference proteome</keyword>
<dbReference type="InterPro" id="IPR001461">
    <property type="entry name" value="Aspartic_peptidase_A1"/>
</dbReference>
<keyword evidence="4 5" id="KW-0732">Signal</keyword>
<dbReference type="Proteomes" id="UP000583929">
    <property type="component" value="Unassembled WGS sequence"/>
</dbReference>
<dbReference type="SUPFAM" id="SSF50630">
    <property type="entry name" value="Acid proteases"/>
    <property type="match status" value="3"/>
</dbReference>
<dbReference type="InterPro" id="IPR032861">
    <property type="entry name" value="TAXi_N"/>
</dbReference>
<organism evidence="7 8">
    <name type="scientific">Cannabis sativa</name>
    <name type="common">Hemp</name>
    <name type="synonym">Marijuana</name>
    <dbReference type="NCBI Taxonomy" id="3483"/>
    <lineage>
        <taxon>Eukaryota</taxon>
        <taxon>Viridiplantae</taxon>
        <taxon>Streptophyta</taxon>
        <taxon>Embryophyta</taxon>
        <taxon>Tracheophyta</taxon>
        <taxon>Spermatophyta</taxon>
        <taxon>Magnoliopsida</taxon>
        <taxon>eudicotyledons</taxon>
        <taxon>Gunneridae</taxon>
        <taxon>Pentapetalae</taxon>
        <taxon>rosids</taxon>
        <taxon>fabids</taxon>
        <taxon>Rosales</taxon>
        <taxon>Cannabaceae</taxon>
        <taxon>Cannabis</taxon>
    </lineage>
</organism>
<dbReference type="InterPro" id="IPR032799">
    <property type="entry name" value="TAXi_C"/>
</dbReference>
<dbReference type="Pfam" id="PF14543">
    <property type="entry name" value="TAXi_N"/>
    <property type="match status" value="3"/>
</dbReference>
<comment type="caution">
    <text evidence="7">The sequence shown here is derived from an EMBL/GenBank/DDBJ whole genome shotgun (WGS) entry which is preliminary data.</text>
</comment>